<proteinExistence type="predicted"/>
<dbReference type="EMBL" id="KK501913">
    <property type="protein sequence ID" value="KFP18859.1"/>
    <property type="molecule type" value="Genomic_DNA"/>
</dbReference>
<sequence>KIFFLPCVSQAGLLKENILGRGKGQEGNVTTNLAELSIYLLLRVQSSSIFNQSSSVKMYFRDFMQRELFAIKSSHTHTHAKIFDL</sequence>
<organism evidence="1 2">
    <name type="scientific">Egretta garzetta</name>
    <name type="common">Little egret</name>
    <dbReference type="NCBI Taxonomy" id="188379"/>
    <lineage>
        <taxon>Eukaryota</taxon>
        <taxon>Metazoa</taxon>
        <taxon>Chordata</taxon>
        <taxon>Craniata</taxon>
        <taxon>Vertebrata</taxon>
        <taxon>Euteleostomi</taxon>
        <taxon>Archelosauria</taxon>
        <taxon>Archosauria</taxon>
        <taxon>Dinosauria</taxon>
        <taxon>Saurischia</taxon>
        <taxon>Theropoda</taxon>
        <taxon>Coelurosauria</taxon>
        <taxon>Aves</taxon>
        <taxon>Neognathae</taxon>
        <taxon>Neoaves</taxon>
        <taxon>Aequornithes</taxon>
        <taxon>Pelecaniformes</taxon>
        <taxon>Ardeidae</taxon>
        <taxon>Egretta</taxon>
    </lineage>
</organism>
<evidence type="ECO:0000313" key="2">
    <source>
        <dbReference type="Proteomes" id="UP000053119"/>
    </source>
</evidence>
<reference evidence="1 2" key="1">
    <citation type="submission" date="2014-04" db="EMBL/GenBank/DDBJ databases">
        <title>Genome evolution of avian class.</title>
        <authorList>
            <person name="Zhang G."/>
            <person name="Li C."/>
        </authorList>
    </citation>
    <scope>NUCLEOTIDE SEQUENCE [LARGE SCALE GENOMIC DNA]</scope>
    <source>
        <strain evidence="1">BGI_Z169</strain>
    </source>
</reference>
<name>A0A091JCS6_EGRGA</name>
<dbReference type="Proteomes" id="UP000053119">
    <property type="component" value="Unassembled WGS sequence"/>
</dbReference>
<feature type="non-terminal residue" evidence="1">
    <location>
        <position position="85"/>
    </location>
</feature>
<evidence type="ECO:0000313" key="1">
    <source>
        <dbReference type="EMBL" id="KFP18859.1"/>
    </source>
</evidence>
<accession>A0A091JCS6</accession>
<dbReference type="AlphaFoldDB" id="A0A091JCS6"/>
<keyword evidence="2" id="KW-1185">Reference proteome</keyword>
<protein>
    <submittedName>
        <fullName evidence="1">Uncharacterized protein</fullName>
    </submittedName>
</protein>
<gene>
    <name evidence="1" type="ORF">Z169_10157</name>
</gene>
<feature type="non-terminal residue" evidence="1">
    <location>
        <position position="1"/>
    </location>
</feature>